<dbReference type="PROSITE" id="PS00107">
    <property type="entry name" value="PROTEIN_KINASE_ATP"/>
    <property type="match status" value="1"/>
</dbReference>
<dbReference type="InterPro" id="IPR000719">
    <property type="entry name" value="Prot_kinase_dom"/>
</dbReference>
<accession>A0A6G0WF31</accession>
<proteinExistence type="inferred from homology"/>
<name>A0A6G0WF31_9STRA</name>
<dbReference type="PANTHER" id="PTHR44329">
    <property type="entry name" value="SERINE/THREONINE-PROTEIN KINASE TNNI3K-RELATED"/>
    <property type="match status" value="1"/>
</dbReference>
<dbReference type="SUPFAM" id="SSF56112">
    <property type="entry name" value="Protein kinase-like (PK-like)"/>
    <property type="match status" value="1"/>
</dbReference>
<dbReference type="GO" id="GO:0004674">
    <property type="term" value="F:protein serine/threonine kinase activity"/>
    <property type="evidence" value="ECO:0007669"/>
    <property type="project" value="UniProtKB-KW"/>
</dbReference>
<gene>
    <name evidence="6" type="ORF">Ae201684_015735</name>
</gene>
<protein>
    <recommendedName>
        <fullName evidence="5">Protein kinase domain-containing protein</fullName>
    </recommendedName>
</protein>
<evidence type="ECO:0000313" key="7">
    <source>
        <dbReference type="Proteomes" id="UP000481153"/>
    </source>
</evidence>
<comment type="similarity">
    <text evidence="4">Belongs to the protein kinase superfamily.</text>
</comment>
<dbReference type="InterPro" id="IPR051681">
    <property type="entry name" value="Ser/Thr_Kinases-Pseudokinases"/>
</dbReference>
<keyword evidence="4" id="KW-0723">Serine/threonine-protein kinase</keyword>
<evidence type="ECO:0000256" key="1">
    <source>
        <dbReference type="ARBA" id="ARBA00022741"/>
    </source>
</evidence>
<dbReference type="EMBL" id="VJMJ01000231">
    <property type="protein sequence ID" value="KAF0725884.1"/>
    <property type="molecule type" value="Genomic_DNA"/>
</dbReference>
<dbReference type="PROSITE" id="PS00108">
    <property type="entry name" value="PROTEIN_KINASE_ST"/>
    <property type="match status" value="1"/>
</dbReference>
<dbReference type="VEuPathDB" id="FungiDB:AeMF1_005891"/>
<keyword evidence="2 3" id="KW-0067">ATP-binding</keyword>
<organism evidence="6 7">
    <name type="scientific">Aphanomyces euteiches</name>
    <dbReference type="NCBI Taxonomy" id="100861"/>
    <lineage>
        <taxon>Eukaryota</taxon>
        <taxon>Sar</taxon>
        <taxon>Stramenopiles</taxon>
        <taxon>Oomycota</taxon>
        <taxon>Saprolegniomycetes</taxon>
        <taxon>Saprolegniales</taxon>
        <taxon>Verrucalvaceae</taxon>
        <taxon>Aphanomyces</taxon>
    </lineage>
</organism>
<dbReference type="InterPro" id="IPR008271">
    <property type="entry name" value="Ser/Thr_kinase_AS"/>
</dbReference>
<evidence type="ECO:0000259" key="5">
    <source>
        <dbReference type="PROSITE" id="PS50011"/>
    </source>
</evidence>
<feature type="binding site" evidence="3">
    <location>
        <position position="42"/>
    </location>
    <ligand>
        <name>ATP</name>
        <dbReference type="ChEBI" id="CHEBI:30616"/>
    </ligand>
</feature>
<dbReference type="InterPro" id="IPR017441">
    <property type="entry name" value="Protein_kinase_ATP_BS"/>
</dbReference>
<dbReference type="PANTHER" id="PTHR44329:SF214">
    <property type="entry name" value="PROTEIN KINASE DOMAIN-CONTAINING PROTEIN"/>
    <property type="match status" value="1"/>
</dbReference>
<evidence type="ECO:0000256" key="4">
    <source>
        <dbReference type="RuleBase" id="RU000304"/>
    </source>
</evidence>
<evidence type="ECO:0000256" key="3">
    <source>
        <dbReference type="PROSITE-ProRule" id="PRU10141"/>
    </source>
</evidence>
<dbReference type="Gene3D" id="1.10.510.10">
    <property type="entry name" value="Transferase(Phosphotransferase) domain 1"/>
    <property type="match status" value="1"/>
</dbReference>
<keyword evidence="1 3" id="KW-0547">Nucleotide-binding</keyword>
<dbReference type="Proteomes" id="UP000481153">
    <property type="component" value="Unassembled WGS sequence"/>
</dbReference>
<dbReference type="InterPro" id="IPR011009">
    <property type="entry name" value="Kinase-like_dom_sf"/>
</dbReference>
<keyword evidence="7" id="KW-1185">Reference proteome</keyword>
<keyword evidence="4" id="KW-0418">Kinase</keyword>
<sequence>MTQLSTIRLDVKQIRFEKKLGFGAFANVWLGFCQDEMVAIKKLHSYRRSVDQLKAFVDEINLMASFNSPYIVKLIGAAWTRPVDIHCVMEFMDSGDLKNYLEIHKSIRLVYLHSMDIIHRDIKSRNVLLDSIKGTKLTDFGISKEDMQATMTVGVGTFRWMAPKVLQDKYYTVAADIYSLGVIMSELDTQRLPYHEIRNPMNGQPLSDHALIGKVIAGEVEPSFTTDCPRWFLDMARQCLHHNADERPTAMQISHILRHVLNRYKRSGFV</sequence>
<dbReference type="Pfam" id="PF00069">
    <property type="entry name" value="Pkinase"/>
    <property type="match status" value="1"/>
</dbReference>
<keyword evidence="4" id="KW-0808">Transferase</keyword>
<evidence type="ECO:0000313" key="6">
    <source>
        <dbReference type="EMBL" id="KAF0725884.1"/>
    </source>
</evidence>
<dbReference type="PIRSF" id="PIRSF000654">
    <property type="entry name" value="Integrin-linked_kinase"/>
    <property type="match status" value="1"/>
</dbReference>
<reference evidence="6 7" key="1">
    <citation type="submission" date="2019-07" db="EMBL/GenBank/DDBJ databases">
        <title>Genomics analysis of Aphanomyces spp. identifies a new class of oomycete effector associated with host adaptation.</title>
        <authorList>
            <person name="Gaulin E."/>
        </authorList>
    </citation>
    <scope>NUCLEOTIDE SEQUENCE [LARGE SCALE GENOMIC DNA]</scope>
    <source>
        <strain evidence="6 7">ATCC 201684</strain>
    </source>
</reference>
<dbReference type="AlphaFoldDB" id="A0A6G0WF31"/>
<evidence type="ECO:0000256" key="2">
    <source>
        <dbReference type="ARBA" id="ARBA00022840"/>
    </source>
</evidence>
<feature type="domain" description="Protein kinase" evidence="5">
    <location>
        <begin position="14"/>
        <end position="262"/>
    </location>
</feature>
<dbReference type="SMART" id="SM00220">
    <property type="entry name" value="S_TKc"/>
    <property type="match status" value="1"/>
</dbReference>
<dbReference type="PROSITE" id="PS50011">
    <property type="entry name" value="PROTEIN_KINASE_DOM"/>
    <property type="match status" value="1"/>
</dbReference>
<dbReference type="GO" id="GO:0005524">
    <property type="term" value="F:ATP binding"/>
    <property type="evidence" value="ECO:0007669"/>
    <property type="project" value="UniProtKB-UniRule"/>
</dbReference>
<comment type="caution">
    <text evidence="6">The sequence shown here is derived from an EMBL/GenBank/DDBJ whole genome shotgun (WGS) entry which is preliminary data.</text>
</comment>